<dbReference type="OrthoDB" id="7870532at2"/>
<organism evidence="1 2">
    <name type="scientific">Fulvimarina endophytica</name>
    <dbReference type="NCBI Taxonomy" id="2293836"/>
    <lineage>
        <taxon>Bacteria</taxon>
        <taxon>Pseudomonadati</taxon>
        <taxon>Pseudomonadota</taxon>
        <taxon>Alphaproteobacteria</taxon>
        <taxon>Hyphomicrobiales</taxon>
        <taxon>Aurantimonadaceae</taxon>
        <taxon>Fulvimarina</taxon>
    </lineage>
</organism>
<dbReference type="RefSeq" id="WP_116681180.1">
    <property type="nucleotide sequence ID" value="NZ_QURL01000001.1"/>
</dbReference>
<gene>
    <name evidence="1" type="ORF">DYI37_00080</name>
</gene>
<evidence type="ECO:0000313" key="1">
    <source>
        <dbReference type="EMBL" id="RFC65932.1"/>
    </source>
</evidence>
<accession>A0A371X9Q9</accession>
<dbReference type="InterPro" id="IPR046574">
    <property type="entry name" value="DUF6634"/>
</dbReference>
<sequence length="108" mass="12038">MVVHLPPVGSSDDLAATVRQLRDLLRDLEAIQAGWRPSPADLWQAPVLEGWEIGSRTVPCLLGLVQGHPTLDDHRLIRTSEVWAIAPEFGYARTLSRLYRLGEQGLMN</sequence>
<evidence type="ECO:0000313" key="2">
    <source>
        <dbReference type="Proteomes" id="UP000264310"/>
    </source>
</evidence>
<proteinExistence type="predicted"/>
<reference evidence="1 2" key="1">
    <citation type="submission" date="2018-08" db="EMBL/GenBank/DDBJ databases">
        <title>Fulvimarina sp. 85, whole genome shotgun sequence.</title>
        <authorList>
            <person name="Tuo L."/>
        </authorList>
    </citation>
    <scope>NUCLEOTIDE SEQUENCE [LARGE SCALE GENOMIC DNA]</scope>
    <source>
        <strain evidence="1 2">85</strain>
    </source>
</reference>
<dbReference type="Pfam" id="PF20339">
    <property type="entry name" value="DUF6634"/>
    <property type="match status" value="1"/>
</dbReference>
<name>A0A371X9Q9_9HYPH</name>
<protein>
    <submittedName>
        <fullName evidence="1">Uncharacterized protein</fullName>
    </submittedName>
</protein>
<dbReference type="Proteomes" id="UP000264310">
    <property type="component" value="Unassembled WGS sequence"/>
</dbReference>
<dbReference type="EMBL" id="QURL01000001">
    <property type="protein sequence ID" value="RFC65932.1"/>
    <property type="molecule type" value="Genomic_DNA"/>
</dbReference>
<keyword evidence="2" id="KW-1185">Reference proteome</keyword>
<dbReference type="AlphaFoldDB" id="A0A371X9Q9"/>
<comment type="caution">
    <text evidence="1">The sequence shown here is derived from an EMBL/GenBank/DDBJ whole genome shotgun (WGS) entry which is preliminary data.</text>
</comment>